<evidence type="ECO:0000256" key="3">
    <source>
        <dbReference type="PIRSR" id="PIRSR607837-1"/>
    </source>
</evidence>
<dbReference type="Proteomes" id="UP000198131">
    <property type="component" value="Unassembled WGS sequence"/>
</dbReference>
<protein>
    <submittedName>
        <fullName evidence="4">Uncharacterized damage-inducible protein DinB (Forms a four-helix bundle)</fullName>
    </submittedName>
</protein>
<evidence type="ECO:0000256" key="2">
    <source>
        <dbReference type="ARBA" id="ARBA00022723"/>
    </source>
</evidence>
<dbReference type="RefSeq" id="WP_088844530.1">
    <property type="nucleotide sequence ID" value="NZ_FYEW01000002.1"/>
</dbReference>
<feature type="binding site" evidence="3">
    <location>
        <position position="140"/>
    </location>
    <ligand>
        <name>a divalent metal cation</name>
        <dbReference type="ChEBI" id="CHEBI:60240"/>
    </ligand>
</feature>
<dbReference type="Gene3D" id="1.20.120.450">
    <property type="entry name" value="dinb family like domain"/>
    <property type="match status" value="1"/>
</dbReference>
<dbReference type="Pfam" id="PF05163">
    <property type="entry name" value="DinB"/>
    <property type="match status" value="1"/>
</dbReference>
<organism evidence="4 5">
    <name type="scientific">Hymenobacter gelipurpurascens</name>
    <dbReference type="NCBI Taxonomy" id="89968"/>
    <lineage>
        <taxon>Bacteria</taxon>
        <taxon>Pseudomonadati</taxon>
        <taxon>Bacteroidota</taxon>
        <taxon>Cytophagia</taxon>
        <taxon>Cytophagales</taxon>
        <taxon>Hymenobacteraceae</taxon>
        <taxon>Hymenobacter</taxon>
    </lineage>
</organism>
<reference evidence="5" key="1">
    <citation type="submission" date="2017-06" db="EMBL/GenBank/DDBJ databases">
        <authorList>
            <person name="Varghese N."/>
            <person name="Submissions S."/>
        </authorList>
    </citation>
    <scope>NUCLEOTIDE SEQUENCE [LARGE SCALE GENOMIC DNA]</scope>
    <source>
        <strain evidence="5">DSM 11116</strain>
    </source>
</reference>
<dbReference type="GO" id="GO:0046872">
    <property type="term" value="F:metal ion binding"/>
    <property type="evidence" value="ECO:0007669"/>
    <property type="project" value="UniProtKB-KW"/>
</dbReference>
<feature type="binding site" evidence="3">
    <location>
        <position position="144"/>
    </location>
    <ligand>
        <name>a divalent metal cation</name>
        <dbReference type="ChEBI" id="CHEBI:60240"/>
    </ligand>
</feature>
<dbReference type="AlphaFoldDB" id="A0A212UD55"/>
<evidence type="ECO:0000256" key="1">
    <source>
        <dbReference type="ARBA" id="ARBA00008635"/>
    </source>
</evidence>
<evidence type="ECO:0000313" key="4">
    <source>
        <dbReference type="EMBL" id="SNC76167.1"/>
    </source>
</evidence>
<dbReference type="InterPro" id="IPR007837">
    <property type="entry name" value="DinB"/>
</dbReference>
<dbReference type="EMBL" id="FYEW01000002">
    <property type="protein sequence ID" value="SNC76167.1"/>
    <property type="molecule type" value="Genomic_DNA"/>
</dbReference>
<sequence length="173" mass="19376">MEATLVTPHALALLPELDHELTLTRRVLERLPAEHFDWQPHVKSMTLGHLAAHTTDLLGGIKTTFETTELNLANYTDLAPAKPTTTEELVLRLAENGAAARQALMEASPEDFEQLWTLRFGEQVIMSQSRAGIVRHLISHTIHHRGQLSVYLRLLDVPVPYIYGPSADETEAR</sequence>
<comment type="similarity">
    <text evidence="1">Belongs to the DinB family.</text>
</comment>
<dbReference type="SUPFAM" id="SSF109854">
    <property type="entry name" value="DinB/YfiT-like putative metalloenzymes"/>
    <property type="match status" value="1"/>
</dbReference>
<keyword evidence="5" id="KW-1185">Reference proteome</keyword>
<dbReference type="InterPro" id="IPR034660">
    <property type="entry name" value="DinB/YfiT-like"/>
</dbReference>
<name>A0A212UD55_9BACT</name>
<dbReference type="OrthoDB" id="119432at2"/>
<feature type="binding site" evidence="3">
    <location>
        <position position="53"/>
    </location>
    <ligand>
        <name>a divalent metal cation</name>
        <dbReference type="ChEBI" id="CHEBI:60240"/>
    </ligand>
</feature>
<gene>
    <name evidence="4" type="ORF">SAMN06265337_3248</name>
</gene>
<evidence type="ECO:0000313" key="5">
    <source>
        <dbReference type="Proteomes" id="UP000198131"/>
    </source>
</evidence>
<proteinExistence type="inferred from homology"/>
<keyword evidence="2 3" id="KW-0479">Metal-binding</keyword>
<accession>A0A212UD55</accession>